<evidence type="ECO:0000313" key="7">
    <source>
        <dbReference type="EMBL" id="CAA2140859.1"/>
    </source>
</evidence>
<keyword evidence="7" id="KW-0614">Plasmid</keyword>
<evidence type="ECO:0000256" key="3">
    <source>
        <dbReference type="ARBA" id="ARBA00023143"/>
    </source>
</evidence>
<evidence type="ECO:0000256" key="1">
    <source>
        <dbReference type="ARBA" id="ARBA00004117"/>
    </source>
</evidence>
<evidence type="ECO:0000256" key="2">
    <source>
        <dbReference type="ARBA" id="ARBA00009677"/>
    </source>
</evidence>
<keyword evidence="7" id="KW-0966">Cell projection</keyword>
<dbReference type="GO" id="GO:0009424">
    <property type="term" value="C:bacterial-type flagellum hook"/>
    <property type="evidence" value="ECO:0007669"/>
    <property type="project" value="TreeGrafter"/>
</dbReference>
<dbReference type="RefSeq" id="WP_339160942.1">
    <property type="nucleotide sequence ID" value="NZ_LR743510.1"/>
</dbReference>
<geneLocation type="plasmid" evidence="7">
    <name>1</name>
</geneLocation>
<dbReference type="Pfam" id="PF00460">
    <property type="entry name" value="Flg_bb_rod"/>
    <property type="match status" value="1"/>
</dbReference>
<proteinExistence type="inferred from homology"/>
<comment type="function">
    <text evidence="4">A flexible structure which links the flagellar filament to the drive apparatus in the basal body.</text>
</comment>
<protein>
    <recommendedName>
        <fullName evidence="4">Flagellar hook protein FlgE</fullName>
    </recommendedName>
</protein>
<evidence type="ECO:0000256" key="4">
    <source>
        <dbReference type="RuleBase" id="RU362116"/>
    </source>
</evidence>
<dbReference type="InterPro" id="IPR010930">
    <property type="entry name" value="Flg_bb/hook_C_dom"/>
</dbReference>
<dbReference type="InterPro" id="IPR037925">
    <property type="entry name" value="FlgE/F/G-like"/>
</dbReference>
<reference evidence="7" key="1">
    <citation type="submission" date="2019-12" db="EMBL/GenBank/DDBJ databases">
        <authorList>
            <person name="Cremers G."/>
        </authorList>
    </citation>
    <scope>NUCLEOTIDE SEQUENCE</scope>
    <source>
        <strain evidence="7">Mbul2</strain>
        <plasmid evidence="7">1</plasmid>
    </source>
</reference>
<dbReference type="AlphaFoldDB" id="A0A679JP71"/>
<comment type="subcellular location">
    <subcellularLocation>
        <location evidence="1 4">Bacterial flagellum basal body</location>
    </subcellularLocation>
</comment>
<dbReference type="InterPro" id="IPR001444">
    <property type="entry name" value="Flag_bb_rod_N"/>
</dbReference>
<dbReference type="EMBL" id="LR743510">
    <property type="protein sequence ID" value="CAA2140859.1"/>
    <property type="molecule type" value="Genomic_DNA"/>
</dbReference>
<dbReference type="GO" id="GO:0071978">
    <property type="term" value="P:bacterial-type flagellum-dependent swarming motility"/>
    <property type="evidence" value="ECO:0007669"/>
    <property type="project" value="TreeGrafter"/>
</dbReference>
<feature type="domain" description="Flagellar basal body rod protein N-terminal" evidence="5">
    <location>
        <begin position="7"/>
        <end position="37"/>
    </location>
</feature>
<feature type="domain" description="Flagellar basal-body/hook protein C-terminal" evidence="6">
    <location>
        <begin position="419"/>
        <end position="462"/>
    </location>
</feature>
<dbReference type="PANTHER" id="PTHR30435:SF1">
    <property type="entry name" value="FLAGELLAR HOOK PROTEIN FLGE"/>
    <property type="match status" value="1"/>
</dbReference>
<name>A0A679JP71_9HYPH</name>
<dbReference type="GO" id="GO:0005829">
    <property type="term" value="C:cytosol"/>
    <property type="evidence" value="ECO:0007669"/>
    <property type="project" value="TreeGrafter"/>
</dbReference>
<keyword evidence="7" id="KW-0969">Cilium</keyword>
<dbReference type="GO" id="GO:0009425">
    <property type="term" value="C:bacterial-type flagellum basal body"/>
    <property type="evidence" value="ECO:0007669"/>
    <property type="project" value="UniProtKB-SubCell"/>
</dbReference>
<dbReference type="InterPro" id="IPR020013">
    <property type="entry name" value="Flagellar_FlgE/F/G"/>
</dbReference>
<dbReference type="PANTHER" id="PTHR30435">
    <property type="entry name" value="FLAGELLAR PROTEIN"/>
    <property type="match status" value="1"/>
</dbReference>
<keyword evidence="7" id="KW-0282">Flagellum</keyword>
<dbReference type="Pfam" id="PF06429">
    <property type="entry name" value="Flg_bbr_C"/>
    <property type="match status" value="1"/>
</dbReference>
<sequence length="464" mass="47973">MDVFSALQTAVSGMKAQGFSLENISGNIANSQTTGFKRVDTSFVDLVAEQAPSRQVSGSVRANSVLTNSIQGNIIATETPTNIALNGPGFFAVQTKTSDVNGQTSFSPENLYTRRGDFKPDDEGYLRNGGGAYLTGTNLNPITGNATSQGPIQISKLPIPGKATSAINYAAELPQAPSKDLIGTGLAGNPNPIVLTGVGGGTVASGVEAKKLMDGSMAGPMLTTYSAIGAPVDLKTVWTKVQDAAAATTITNDDGTTTSVPAKNAVWNLFYANDTTVSGADSSWKNAGTAFEFDAGGTLVKPDGGSITLAAPTIDGVSLGPITINYGQGLTAFGRGEVVTSTLNQDGFTSGSYKDSYISEDGDVVANYSNGNSVTIAKVKVVQFTNPDGLKADSSGNYRQTLDSGNPLVGLNGTTIEGQNIEQSNTDIASEFSKMIVTQQAYSANTKVISTAQDMMSSLINIIR</sequence>
<evidence type="ECO:0000259" key="5">
    <source>
        <dbReference type="Pfam" id="PF00460"/>
    </source>
</evidence>
<evidence type="ECO:0000259" key="6">
    <source>
        <dbReference type="Pfam" id="PF06429"/>
    </source>
</evidence>
<comment type="similarity">
    <text evidence="2 4">Belongs to the flagella basal body rod proteins family.</text>
</comment>
<keyword evidence="3 4" id="KW-0975">Bacterial flagellum</keyword>
<organism evidence="7">
    <name type="scientific">Methylobacterium bullatum</name>
    <dbReference type="NCBI Taxonomy" id="570505"/>
    <lineage>
        <taxon>Bacteria</taxon>
        <taxon>Pseudomonadati</taxon>
        <taxon>Pseudomonadota</taxon>
        <taxon>Alphaproteobacteria</taxon>
        <taxon>Hyphomicrobiales</taxon>
        <taxon>Methylobacteriaceae</taxon>
        <taxon>Methylobacterium</taxon>
    </lineage>
</organism>
<gene>
    <name evidence="7" type="primary">flgE</name>
    <name evidence="7" type="ORF">MBLL_02338</name>
</gene>
<dbReference type="NCBIfam" id="TIGR03506">
    <property type="entry name" value="FlgEFG_subfam"/>
    <property type="match status" value="1"/>
</dbReference>
<accession>A0A679JP71</accession>
<dbReference type="SUPFAM" id="SSF117143">
    <property type="entry name" value="Flagellar hook protein flgE"/>
    <property type="match status" value="1"/>
</dbReference>